<reference evidence="2" key="1">
    <citation type="submission" date="2020-06" db="EMBL/GenBank/DDBJ databases">
        <title>WGS assembly of Ceratodon purpureus strain R40.</title>
        <authorList>
            <person name="Carey S.B."/>
            <person name="Jenkins J."/>
            <person name="Shu S."/>
            <person name="Lovell J.T."/>
            <person name="Sreedasyam A."/>
            <person name="Maumus F."/>
            <person name="Tiley G.P."/>
            <person name="Fernandez-Pozo N."/>
            <person name="Barry K."/>
            <person name="Chen C."/>
            <person name="Wang M."/>
            <person name="Lipzen A."/>
            <person name="Daum C."/>
            <person name="Saski C.A."/>
            <person name="Payton A.C."/>
            <person name="Mcbreen J.C."/>
            <person name="Conrad R.E."/>
            <person name="Kollar L.M."/>
            <person name="Olsson S."/>
            <person name="Huttunen S."/>
            <person name="Landis J.B."/>
            <person name="Wickett N.J."/>
            <person name="Johnson M.G."/>
            <person name="Rensing S.A."/>
            <person name="Grimwood J."/>
            <person name="Schmutz J."/>
            <person name="Mcdaniel S.F."/>
        </authorList>
    </citation>
    <scope>NUCLEOTIDE SEQUENCE</scope>
    <source>
        <strain evidence="2">R40</strain>
    </source>
</reference>
<evidence type="ECO:0000313" key="2">
    <source>
        <dbReference type="EMBL" id="KAG0584686.1"/>
    </source>
</evidence>
<name>A0A8T0IPB6_CERPU</name>
<protein>
    <submittedName>
        <fullName evidence="2">Uncharacterized protein</fullName>
    </submittedName>
</protein>
<evidence type="ECO:0000256" key="1">
    <source>
        <dbReference type="SAM" id="MobiDB-lite"/>
    </source>
</evidence>
<feature type="region of interest" description="Disordered" evidence="1">
    <location>
        <begin position="25"/>
        <end position="59"/>
    </location>
</feature>
<dbReference type="EMBL" id="CM026423">
    <property type="protein sequence ID" value="KAG0584686.1"/>
    <property type="molecule type" value="Genomic_DNA"/>
</dbReference>
<sequence length="323" mass="36608">MCSRLKTQIQDLEVNLGELSLELQESKRREHDAQKELKEKNDSHEQLASEWTEKAASQATEHRSRVQALDARVSELQEEVLLAKASIAKSRLWAQEAASLLRDYADALHKLRGGRCAEEEDLGEEEKEALQAKVEGLYLEFMDMQLCDGSEALQQCKKLFSLERDCLKFQMREMAHKISNLESDLKILEAKRSFRVVTLDGEVQSLKAQLTELPNLRARVSEIPSLQAQLGQLQLSLRAAEKREHEQNLALVKVQREKSAAEEEVCSLKDSLLNQVLPKSEQDNISLKEEISPLVQPEVGLEEQTIDKAFDVASDKVTDEVSF</sequence>
<organism evidence="2 3">
    <name type="scientific">Ceratodon purpureus</name>
    <name type="common">Fire moss</name>
    <name type="synonym">Dicranum purpureum</name>
    <dbReference type="NCBI Taxonomy" id="3225"/>
    <lineage>
        <taxon>Eukaryota</taxon>
        <taxon>Viridiplantae</taxon>
        <taxon>Streptophyta</taxon>
        <taxon>Embryophyta</taxon>
        <taxon>Bryophyta</taxon>
        <taxon>Bryophytina</taxon>
        <taxon>Bryopsida</taxon>
        <taxon>Dicranidae</taxon>
        <taxon>Pseudoditrichales</taxon>
        <taxon>Ditrichaceae</taxon>
        <taxon>Ceratodon</taxon>
    </lineage>
</organism>
<gene>
    <name evidence="2" type="ORF">KC19_3G228000</name>
</gene>
<comment type="caution">
    <text evidence="2">The sequence shown here is derived from an EMBL/GenBank/DDBJ whole genome shotgun (WGS) entry which is preliminary data.</text>
</comment>
<evidence type="ECO:0000313" key="3">
    <source>
        <dbReference type="Proteomes" id="UP000822688"/>
    </source>
</evidence>
<keyword evidence="3" id="KW-1185">Reference proteome</keyword>
<accession>A0A8T0IPB6</accession>
<dbReference type="AlphaFoldDB" id="A0A8T0IPB6"/>
<proteinExistence type="predicted"/>
<feature type="compositionally biased region" description="Basic and acidic residues" evidence="1">
    <location>
        <begin position="25"/>
        <end position="53"/>
    </location>
</feature>
<dbReference type="Proteomes" id="UP000822688">
    <property type="component" value="Chromosome 3"/>
</dbReference>